<organism evidence="1 2">
    <name type="scientific">Pseudomonas baltica</name>
    <dbReference type="NCBI Taxonomy" id="2762576"/>
    <lineage>
        <taxon>Bacteria</taxon>
        <taxon>Pseudomonadati</taxon>
        <taxon>Pseudomonadota</taxon>
        <taxon>Gammaproteobacteria</taxon>
        <taxon>Pseudomonadales</taxon>
        <taxon>Pseudomonadaceae</taxon>
        <taxon>Pseudomonas</taxon>
    </lineage>
</organism>
<proteinExistence type="predicted"/>
<evidence type="ECO:0000313" key="1">
    <source>
        <dbReference type="EMBL" id="MBC2677870.1"/>
    </source>
</evidence>
<dbReference type="AlphaFoldDB" id="A0A7X1G3L7"/>
<reference evidence="1 2" key="1">
    <citation type="submission" date="2020-08" db="EMBL/GenBank/DDBJ databases">
        <title>Pseudomonas sp. nov.</title>
        <authorList>
            <person name="Gieschler S."/>
            <person name="Fiedler G."/>
            <person name="Brinks E."/>
            <person name="Boehnlein C."/>
            <person name="Franz C.M.A.P."/>
            <person name="Kabisch J."/>
        </authorList>
    </citation>
    <scope>NUCLEOTIDE SEQUENCE [LARGE SCALE GENOMIC DNA]</scope>
    <source>
        <strain evidence="1 2">MBT-2</strain>
    </source>
</reference>
<dbReference type="RefSeq" id="WP_163007599.1">
    <property type="nucleotide sequence ID" value="NZ_JACMYH010000001.1"/>
</dbReference>
<gene>
    <name evidence="1" type="ORF">H7993_05625</name>
</gene>
<comment type="caution">
    <text evidence="1">The sequence shown here is derived from an EMBL/GenBank/DDBJ whole genome shotgun (WGS) entry which is preliminary data.</text>
</comment>
<dbReference type="Proteomes" id="UP000546173">
    <property type="component" value="Unassembled WGS sequence"/>
</dbReference>
<accession>A0A7X1G3L7</accession>
<name>A0A7X1G3L7_9PSED</name>
<protein>
    <submittedName>
        <fullName evidence="1">Uncharacterized protein</fullName>
    </submittedName>
</protein>
<evidence type="ECO:0000313" key="2">
    <source>
        <dbReference type="Proteomes" id="UP000546173"/>
    </source>
</evidence>
<dbReference type="EMBL" id="JACMYH010000001">
    <property type="protein sequence ID" value="MBC2677870.1"/>
    <property type="molecule type" value="Genomic_DNA"/>
</dbReference>
<sequence length="47" mass="5166">MSAQEYNTIRHTPVSALGTIPASQLIAFVEACRPLVRDAILNARLTR</sequence>
<keyword evidence="2" id="KW-1185">Reference proteome</keyword>